<comment type="caution">
    <text evidence="3">The sequence shown here is derived from an EMBL/GenBank/DDBJ whole genome shotgun (WGS) entry which is preliminary data.</text>
</comment>
<keyword evidence="2" id="KW-1133">Transmembrane helix</keyword>
<dbReference type="EMBL" id="QJRY01000008">
    <property type="protein sequence ID" value="PYB70941.1"/>
    <property type="molecule type" value="Genomic_DNA"/>
</dbReference>
<proteinExistence type="predicted"/>
<accession>A0ABX5NM11</accession>
<feature type="region of interest" description="Disordered" evidence="1">
    <location>
        <begin position="1"/>
        <end position="26"/>
    </location>
</feature>
<evidence type="ECO:0000256" key="2">
    <source>
        <dbReference type="SAM" id="Phobius"/>
    </source>
</evidence>
<dbReference type="RefSeq" id="WP_110793580.1">
    <property type="nucleotide sequence ID" value="NZ_QJRY01000008.1"/>
</dbReference>
<evidence type="ECO:0000313" key="3">
    <source>
        <dbReference type="EMBL" id="PYB70941.1"/>
    </source>
</evidence>
<organism evidence="3 4">
    <name type="scientific">Rhizobium wuzhouense</name>
    <dbReference type="NCBI Taxonomy" id="1986026"/>
    <lineage>
        <taxon>Bacteria</taxon>
        <taxon>Pseudomonadati</taxon>
        <taxon>Pseudomonadota</taxon>
        <taxon>Alphaproteobacteria</taxon>
        <taxon>Hyphomicrobiales</taxon>
        <taxon>Rhizobiaceae</taxon>
        <taxon>Rhizobium/Agrobacterium group</taxon>
        <taxon>Rhizobium</taxon>
    </lineage>
</organism>
<feature type="compositionally biased region" description="Acidic residues" evidence="1">
    <location>
        <begin position="1"/>
        <end position="11"/>
    </location>
</feature>
<keyword evidence="2" id="KW-0812">Transmembrane</keyword>
<sequence length="87" mass="9685">MKWQDLTDEQLFETGGEQPGSQRSYERELEIRRRAYLLEKRVAEAQIEAANSQQLAATATVRTASWTMYSALAVAVSVVVAVIGLLL</sequence>
<evidence type="ECO:0000313" key="4">
    <source>
        <dbReference type="Proteomes" id="UP000247536"/>
    </source>
</evidence>
<evidence type="ECO:0000256" key="1">
    <source>
        <dbReference type="SAM" id="MobiDB-lite"/>
    </source>
</evidence>
<name>A0ABX5NM11_9HYPH</name>
<feature type="transmembrane region" description="Helical" evidence="2">
    <location>
        <begin position="66"/>
        <end position="86"/>
    </location>
</feature>
<dbReference type="Proteomes" id="UP000247536">
    <property type="component" value="Unassembled WGS sequence"/>
</dbReference>
<keyword evidence="4" id="KW-1185">Reference proteome</keyword>
<keyword evidence="2" id="KW-0472">Membrane</keyword>
<reference evidence="3 4" key="1">
    <citation type="submission" date="2018-06" db="EMBL/GenBank/DDBJ databases">
        <title>Rhizobium wuzhouense sp. nov., isolated from roots of Oryza officinalis.</title>
        <authorList>
            <person name="Yuan T."/>
        </authorList>
    </citation>
    <scope>NUCLEOTIDE SEQUENCE [LARGE SCALE GENOMIC DNA]</scope>
    <source>
        <strain evidence="3 4">W44</strain>
    </source>
</reference>
<protein>
    <submittedName>
        <fullName evidence="3">Uncharacterized protein</fullName>
    </submittedName>
</protein>
<gene>
    <name evidence="3" type="ORF">DMY87_19850</name>
</gene>